<keyword evidence="1" id="KW-1133">Transmembrane helix</keyword>
<dbReference type="AlphaFoldDB" id="A0A6V8SCA8"/>
<keyword evidence="1" id="KW-0812">Transmembrane</keyword>
<evidence type="ECO:0000256" key="1">
    <source>
        <dbReference type="SAM" id="Phobius"/>
    </source>
</evidence>
<sequence length="51" mass="6085">MNILIYSLLVSNLLVVIIYFIMTFRHMLLLFTNDKIVDNVKFYNMLGIFLI</sequence>
<evidence type="ECO:0000313" key="2">
    <source>
        <dbReference type="EMBL" id="GFP74202.1"/>
    </source>
</evidence>
<accession>A0A6V8SCA8</accession>
<comment type="caution">
    <text evidence="2">The sequence shown here is derived from an EMBL/GenBank/DDBJ whole genome shotgun (WGS) entry which is preliminary data.</text>
</comment>
<keyword evidence="1" id="KW-0472">Membrane</keyword>
<organism evidence="2 3">
    <name type="scientific">Clostridium fungisolvens</name>
    <dbReference type="NCBI Taxonomy" id="1604897"/>
    <lineage>
        <taxon>Bacteria</taxon>
        <taxon>Bacillati</taxon>
        <taxon>Bacillota</taxon>
        <taxon>Clostridia</taxon>
        <taxon>Eubacteriales</taxon>
        <taxon>Clostridiaceae</taxon>
        <taxon>Clostridium</taxon>
    </lineage>
</organism>
<feature type="transmembrane region" description="Helical" evidence="1">
    <location>
        <begin position="6"/>
        <end position="24"/>
    </location>
</feature>
<reference evidence="2 3" key="1">
    <citation type="submission" date="2020-07" db="EMBL/GenBank/DDBJ databases">
        <title>A new beta-1,3-glucan-decomposing anaerobic bacterium isolated from anoxic soil subjected to biological soil disinfestation.</title>
        <authorList>
            <person name="Ueki A."/>
            <person name="Tonouchi A."/>
        </authorList>
    </citation>
    <scope>NUCLEOTIDE SEQUENCE [LARGE SCALE GENOMIC DNA]</scope>
    <source>
        <strain evidence="2 3">TW1</strain>
    </source>
</reference>
<dbReference type="EMBL" id="BLZR01000001">
    <property type="protein sequence ID" value="GFP74202.1"/>
    <property type="molecule type" value="Genomic_DNA"/>
</dbReference>
<dbReference type="Proteomes" id="UP000580568">
    <property type="component" value="Unassembled WGS sequence"/>
</dbReference>
<gene>
    <name evidence="2" type="ORF">bsdtw1_00247</name>
</gene>
<keyword evidence="3" id="KW-1185">Reference proteome</keyword>
<proteinExistence type="predicted"/>
<evidence type="ECO:0000313" key="3">
    <source>
        <dbReference type="Proteomes" id="UP000580568"/>
    </source>
</evidence>
<protein>
    <submittedName>
        <fullName evidence="2">Uncharacterized protein</fullName>
    </submittedName>
</protein>
<name>A0A6V8SCA8_9CLOT</name>